<feature type="repeat" description="ANK" evidence="3">
    <location>
        <begin position="299"/>
        <end position="331"/>
    </location>
</feature>
<dbReference type="SMART" id="SM00248">
    <property type="entry name" value="ANK"/>
    <property type="match status" value="6"/>
</dbReference>
<gene>
    <name evidence="4" type="ORF">AMON00008_LOCUS40179</name>
</gene>
<feature type="repeat" description="ANK" evidence="3">
    <location>
        <begin position="196"/>
        <end position="229"/>
    </location>
</feature>
<evidence type="ECO:0000256" key="1">
    <source>
        <dbReference type="ARBA" id="ARBA00022737"/>
    </source>
</evidence>
<evidence type="ECO:0000256" key="2">
    <source>
        <dbReference type="ARBA" id="ARBA00023043"/>
    </source>
</evidence>
<evidence type="ECO:0000313" key="4">
    <source>
        <dbReference type="EMBL" id="CAE4624387.1"/>
    </source>
</evidence>
<dbReference type="InterPro" id="IPR002110">
    <property type="entry name" value="Ankyrin_rpt"/>
</dbReference>
<proteinExistence type="predicted"/>
<dbReference type="Pfam" id="PF13637">
    <property type="entry name" value="Ank_4"/>
    <property type="match status" value="1"/>
</dbReference>
<organism evidence="4">
    <name type="scientific">Alexandrium monilatum</name>
    <dbReference type="NCBI Taxonomy" id="311494"/>
    <lineage>
        <taxon>Eukaryota</taxon>
        <taxon>Sar</taxon>
        <taxon>Alveolata</taxon>
        <taxon>Dinophyceae</taxon>
        <taxon>Gonyaulacales</taxon>
        <taxon>Pyrocystaceae</taxon>
        <taxon>Alexandrium</taxon>
    </lineage>
</organism>
<feature type="repeat" description="ANK" evidence="3">
    <location>
        <begin position="266"/>
        <end position="298"/>
    </location>
</feature>
<dbReference type="AlphaFoldDB" id="A0A7S4RU53"/>
<dbReference type="EMBL" id="HBNR01057115">
    <property type="protein sequence ID" value="CAE4624387.1"/>
    <property type="molecule type" value="Transcribed_RNA"/>
</dbReference>
<dbReference type="GO" id="GO:0085020">
    <property type="term" value="P:protein K6-linked ubiquitination"/>
    <property type="evidence" value="ECO:0007669"/>
    <property type="project" value="TreeGrafter"/>
</dbReference>
<dbReference type="PROSITE" id="PS50088">
    <property type="entry name" value="ANK_REPEAT"/>
    <property type="match status" value="5"/>
</dbReference>
<dbReference type="Pfam" id="PF12796">
    <property type="entry name" value="Ank_2"/>
    <property type="match status" value="2"/>
</dbReference>
<evidence type="ECO:0008006" key="5">
    <source>
        <dbReference type="Google" id="ProtNLM"/>
    </source>
</evidence>
<dbReference type="InterPro" id="IPR036770">
    <property type="entry name" value="Ankyrin_rpt-contain_sf"/>
</dbReference>
<dbReference type="PROSITE" id="PS50297">
    <property type="entry name" value="ANK_REP_REGION"/>
    <property type="match status" value="3"/>
</dbReference>
<name>A0A7S4RU53_9DINO</name>
<dbReference type="Gene3D" id="1.25.40.20">
    <property type="entry name" value="Ankyrin repeat-containing domain"/>
    <property type="match status" value="4"/>
</dbReference>
<protein>
    <recommendedName>
        <fullName evidence="5">RING-type E3 ubiquitin transferase</fullName>
    </recommendedName>
</protein>
<dbReference type="PANTHER" id="PTHR24171:SF8">
    <property type="entry name" value="BRCA1-ASSOCIATED RING DOMAIN PROTEIN 1"/>
    <property type="match status" value="1"/>
</dbReference>
<feature type="repeat" description="ANK" evidence="3">
    <location>
        <begin position="114"/>
        <end position="146"/>
    </location>
</feature>
<dbReference type="SUPFAM" id="SSF48403">
    <property type="entry name" value="Ankyrin repeat"/>
    <property type="match status" value="1"/>
</dbReference>
<sequence>MPPKAGKERDATEAGFRFKVGTEVLCRTGAEEWSAGRVVRLNYREPDWPRGRTVPYQVALEDGGLIFVPQDIPELCRQLQLPWWGSLFKERQELSARQLRRACVDKPVNEQDHNGNTALLEAARHNWEPIVSELISMSADVNVSNGKRERPLHHAVFHGEDMTRALLQAKADLNVQDTDPDFDPDFTSTTFGNRLEHRTPLHYCCAALGDAAVAAVLIQAGAKLDVQDSQFKTPLHLAIEEGHADVIDVLLRAKANVNLGNMESGMKNTPLMDAAHAGKCELAEKLIAAKADVNAQGKSDMSALHLAARRGDVNVVQVLVAARADVAQRSQCGTAAELAMKKAGSARLLELLGAEAGGPGMPAKKPASVASLSAVQRAALFLV</sequence>
<accession>A0A7S4RU53</accession>
<dbReference type="GO" id="GO:0004842">
    <property type="term" value="F:ubiquitin-protein transferase activity"/>
    <property type="evidence" value="ECO:0007669"/>
    <property type="project" value="TreeGrafter"/>
</dbReference>
<dbReference type="PANTHER" id="PTHR24171">
    <property type="entry name" value="ANKYRIN REPEAT DOMAIN-CONTAINING PROTEIN 39-RELATED"/>
    <property type="match status" value="1"/>
</dbReference>
<feature type="repeat" description="ANK" evidence="3">
    <location>
        <begin position="230"/>
        <end position="262"/>
    </location>
</feature>
<keyword evidence="2 3" id="KW-0040">ANK repeat</keyword>
<evidence type="ECO:0000256" key="3">
    <source>
        <dbReference type="PROSITE-ProRule" id="PRU00023"/>
    </source>
</evidence>
<keyword evidence="1" id="KW-0677">Repeat</keyword>
<reference evidence="4" key="1">
    <citation type="submission" date="2021-01" db="EMBL/GenBank/DDBJ databases">
        <authorList>
            <person name="Corre E."/>
            <person name="Pelletier E."/>
            <person name="Niang G."/>
            <person name="Scheremetjew M."/>
            <person name="Finn R."/>
            <person name="Kale V."/>
            <person name="Holt S."/>
            <person name="Cochrane G."/>
            <person name="Meng A."/>
            <person name="Brown T."/>
            <person name="Cohen L."/>
        </authorList>
    </citation>
    <scope>NUCLEOTIDE SEQUENCE</scope>
    <source>
        <strain evidence="4">CCMP3105</strain>
    </source>
</reference>